<keyword evidence="2" id="KW-0732">Signal</keyword>
<evidence type="ECO:0000256" key="2">
    <source>
        <dbReference type="SAM" id="SignalP"/>
    </source>
</evidence>
<organism evidence="4 5">
    <name type="scientific">Cellulomonas xylanilytica</name>
    <dbReference type="NCBI Taxonomy" id="233583"/>
    <lineage>
        <taxon>Bacteria</taxon>
        <taxon>Bacillati</taxon>
        <taxon>Actinomycetota</taxon>
        <taxon>Actinomycetes</taxon>
        <taxon>Micrococcales</taxon>
        <taxon>Cellulomonadaceae</taxon>
        <taxon>Cellulomonas</taxon>
    </lineage>
</organism>
<feature type="region of interest" description="Disordered" evidence="1">
    <location>
        <begin position="47"/>
        <end position="66"/>
    </location>
</feature>
<sequence length="169" mass="16402">MHAARSFAHLAVLVSVAAVAAGCAADDAGEGPGGATAPPLELRLVTSSDTGPCSAPPLTTDGPGSACDIGGATTYELGETLGVVTPTSVTREGQAGEAVAVEFDEADTKTLEDVSGQAIGGQLALLLDGKVLSAPTVHAAITTSPITFGFGSAADADRVAALLGTSATP</sequence>
<dbReference type="Gene3D" id="3.30.1360.200">
    <property type="match status" value="1"/>
</dbReference>
<evidence type="ECO:0000256" key="1">
    <source>
        <dbReference type="SAM" id="MobiDB-lite"/>
    </source>
</evidence>
<proteinExistence type="predicted"/>
<feature type="signal peptide" evidence="2">
    <location>
        <begin position="1"/>
        <end position="20"/>
    </location>
</feature>
<accession>A0A510V0U9</accession>
<name>A0A510V0U9_9CELL</name>
<comment type="caution">
    <text evidence="4">The sequence shown here is derived from an EMBL/GenBank/DDBJ whole genome shotgun (WGS) entry which is preliminary data.</text>
</comment>
<dbReference type="EMBL" id="BJUB01000002">
    <property type="protein sequence ID" value="GEK20534.1"/>
    <property type="molecule type" value="Genomic_DNA"/>
</dbReference>
<dbReference type="Pfam" id="PF22599">
    <property type="entry name" value="SecDF_P1_head"/>
    <property type="match status" value="1"/>
</dbReference>
<dbReference type="OrthoDB" id="5146553at2"/>
<protein>
    <recommendedName>
        <fullName evidence="3">SecDF P1 head subdomain domain-containing protein</fullName>
    </recommendedName>
</protein>
<evidence type="ECO:0000259" key="3">
    <source>
        <dbReference type="Pfam" id="PF22599"/>
    </source>
</evidence>
<dbReference type="AlphaFoldDB" id="A0A510V0U9"/>
<dbReference type="Proteomes" id="UP000321118">
    <property type="component" value="Unassembled WGS sequence"/>
</dbReference>
<feature type="domain" description="SecDF P1 head subdomain" evidence="3">
    <location>
        <begin position="94"/>
        <end position="167"/>
    </location>
</feature>
<evidence type="ECO:0000313" key="4">
    <source>
        <dbReference type="EMBL" id="GEK20534.1"/>
    </source>
</evidence>
<dbReference type="PROSITE" id="PS51257">
    <property type="entry name" value="PROKAR_LIPOPROTEIN"/>
    <property type="match status" value="1"/>
</dbReference>
<keyword evidence="5" id="KW-1185">Reference proteome</keyword>
<evidence type="ECO:0000313" key="5">
    <source>
        <dbReference type="Proteomes" id="UP000321118"/>
    </source>
</evidence>
<reference evidence="4 5" key="1">
    <citation type="submission" date="2019-07" db="EMBL/GenBank/DDBJ databases">
        <title>Whole genome shotgun sequence of Cellulomonas xylanilytica NBRC 101102.</title>
        <authorList>
            <person name="Hosoyama A."/>
            <person name="Uohara A."/>
            <person name="Ohji S."/>
            <person name="Ichikawa N."/>
        </authorList>
    </citation>
    <scope>NUCLEOTIDE SEQUENCE [LARGE SCALE GENOMIC DNA]</scope>
    <source>
        <strain evidence="4 5">NBRC 101102</strain>
    </source>
</reference>
<feature type="chain" id="PRO_5022206262" description="SecDF P1 head subdomain domain-containing protein" evidence="2">
    <location>
        <begin position="21"/>
        <end position="169"/>
    </location>
</feature>
<gene>
    <name evidence="4" type="ORF">CXY01_10540</name>
</gene>
<dbReference type="InterPro" id="IPR054384">
    <property type="entry name" value="SecDF_P1_head"/>
</dbReference>
<dbReference type="RefSeq" id="WP_146926009.1">
    <property type="nucleotide sequence ID" value="NZ_BJUB01000002.1"/>
</dbReference>